<proteinExistence type="predicted"/>
<evidence type="ECO:0000256" key="1">
    <source>
        <dbReference type="SAM" id="MobiDB-lite"/>
    </source>
</evidence>
<keyword evidence="4" id="KW-1185">Reference proteome</keyword>
<dbReference type="AlphaFoldDB" id="A0A4Y6Q2B9"/>
<protein>
    <submittedName>
        <fullName evidence="3">Uncharacterized protein</fullName>
    </submittedName>
</protein>
<feature type="signal peptide" evidence="2">
    <location>
        <begin position="1"/>
        <end position="18"/>
    </location>
</feature>
<gene>
    <name evidence="3" type="ORF">FIV42_28900</name>
</gene>
<evidence type="ECO:0000313" key="3">
    <source>
        <dbReference type="EMBL" id="QDG54619.1"/>
    </source>
</evidence>
<organism evidence="3 4">
    <name type="scientific">Persicimonas caeni</name>
    <dbReference type="NCBI Taxonomy" id="2292766"/>
    <lineage>
        <taxon>Bacteria</taxon>
        <taxon>Deltaproteobacteria</taxon>
        <taxon>Bradymonadales</taxon>
        <taxon>Bradymonadaceae</taxon>
        <taxon>Persicimonas</taxon>
    </lineage>
</organism>
<feature type="compositionally biased region" description="Acidic residues" evidence="1">
    <location>
        <begin position="59"/>
        <end position="69"/>
    </location>
</feature>
<dbReference type="RefSeq" id="WP_141201063.1">
    <property type="nucleotide sequence ID" value="NZ_CP041186.1"/>
</dbReference>
<feature type="compositionally biased region" description="Acidic residues" evidence="1">
    <location>
        <begin position="27"/>
        <end position="39"/>
    </location>
</feature>
<dbReference type="PROSITE" id="PS51257">
    <property type="entry name" value="PROKAR_LIPOPROTEIN"/>
    <property type="match status" value="1"/>
</dbReference>
<evidence type="ECO:0000313" key="4">
    <source>
        <dbReference type="Proteomes" id="UP000315995"/>
    </source>
</evidence>
<dbReference type="EMBL" id="CP041186">
    <property type="protein sequence ID" value="QDG54619.1"/>
    <property type="molecule type" value="Genomic_DNA"/>
</dbReference>
<dbReference type="Proteomes" id="UP000315995">
    <property type="component" value="Chromosome"/>
</dbReference>
<name>A0A4Y6Q2B9_PERCE</name>
<sequence>MSTRYLLTLLVSATLVCACSTKKENQTDEQTEAAEESSTTEESTTAADEAGEPTAENQEAAEAETSEEDAEYLRVLIRSDDAPKLAKLVNAELAAEAGGVIKGENMGCVVSKDSKTTCGQILDAEGKGYDLEHLGYDEAGGASEQEIVVTETTVSEEESDGKKMLRVRFTGEPAERVAGFLNAELAQQPGAVIDGANHSCVVSSEGETTCGFILAADGSAADLEAFGYQ</sequence>
<evidence type="ECO:0000256" key="2">
    <source>
        <dbReference type="SAM" id="SignalP"/>
    </source>
</evidence>
<feature type="compositionally biased region" description="Low complexity" evidence="1">
    <location>
        <begin position="40"/>
        <end position="58"/>
    </location>
</feature>
<reference evidence="3 4" key="1">
    <citation type="submission" date="2019-06" db="EMBL/GenBank/DDBJ databases">
        <title>Persicimonas caeni gen. nov., sp. nov., a predatory bacterium isolated from solar saltern.</title>
        <authorList>
            <person name="Wang S."/>
        </authorList>
    </citation>
    <scope>NUCLEOTIDE SEQUENCE [LARGE SCALE GENOMIC DNA]</scope>
    <source>
        <strain evidence="3 4">YN101</strain>
    </source>
</reference>
<accession>A0A5B8YDC3</accession>
<feature type="region of interest" description="Disordered" evidence="1">
    <location>
        <begin position="21"/>
        <end position="69"/>
    </location>
</feature>
<keyword evidence="2" id="KW-0732">Signal</keyword>
<feature type="chain" id="PRO_5030106896" evidence="2">
    <location>
        <begin position="19"/>
        <end position="229"/>
    </location>
</feature>
<accession>A0A4Y6Q2B9</accession>